<protein>
    <recommendedName>
        <fullName evidence="5">Pheromone receptor</fullName>
    </recommendedName>
</protein>
<dbReference type="InterPro" id="IPR000366">
    <property type="entry name" value="GPCR_STE2"/>
</dbReference>
<dbReference type="EMBL" id="JAQQPM010000002">
    <property type="protein sequence ID" value="KAK2068808.1"/>
    <property type="molecule type" value="Genomic_DNA"/>
</dbReference>
<accession>A0AAD9MCE1</accession>
<feature type="transmembrane region" description="Helical" evidence="2">
    <location>
        <begin position="163"/>
        <end position="189"/>
    </location>
</feature>
<dbReference type="Pfam" id="PF02116">
    <property type="entry name" value="STE2"/>
    <property type="match status" value="1"/>
</dbReference>
<dbReference type="AlphaFoldDB" id="A0AAD9MCE1"/>
<feature type="transmembrane region" description="Helical" evidence="2">
    <location>
        <begin position="127"/>
        <end position="151"/>
    </location>
</feature>
<dbReference type="GO" id="GO:0004932">
    <property type="term" value="F:mating-type factor pheromone receptor activity"/>
    <property type="evidence" value="ECO:0007669"/>
    <property type="project" value="InterPro"/>
</dbReference>
<dbReference type="PANTHER" id="PTHR28009:SF1">
    <property type="entry name" value="PHEROMONE ALPHA FACTOR RECEPTOR"/>
    <property type="match status" value="1"/>
</dbReference>
<evidence type="ECO:0008006" key="5">
    <source>
        <dbReference type="Google" id="ProtNLM"/>
    </source>
</evidence>
<feature type="region of interest" description="Disordered" evidence="1">
    <location>
        <begin position="305"/>
        <end position="325"/>
    </location>
</feature>
<keyword evidence="4" id="KW-1185">Reference proteome</keyword>
<reference evidence="3" key="1">
    <citation type="journal article" date="2023" name="Mol. Plant Microbe Interact.">
        <title>Elucidating the Obligate Nature and Biological Capacity of an Invasive Fungal Corn Pathogen.</title>
        <authorList>
            <person name="MacCready J.S."/>
            <person name="Roggenkamp E.M."/>
            <person name="Gdanetz K."/>
            <person name="Chilvers M.I."/>
        </authorList>
    </citation>
    <scope>NUCLEOTIDE SEQUENCE</scope>
    <source>
        <strain evidence="3">PM02</strain>
    </source>
</reference>
<gene>
    <name evidence="3" type="ORF">P8C59_003428</name>
</gene>
<dbReference type="Gene3D" id="1.10.287.920">
    <property type="entry name" value="Pheromone alpha factor receptor"/>
    <property type="match status" value="1"/>
</dbReference>
<evidence type="ECO:0000313" key="4">
    <source>
        <dbReference type="Proteomes" id="UP001217918"/>
    </source>
</evidence>
<feature type="transmembrane region" description="Helical" evidence="2">
    <location>
        <begin position="249"/>
        <end position="267"/>
    </location>
</feature>
<feature type="compositionally biased region" description="Polar residues" evidence="1">
    <location>
        <begin position="343"/>
        <end position="355"/>
    </location>
</feature>
<feature type="transmembrane region" description="Helical" evidence="2">
    <location>
        <begin position="82"/>
        <end position="107"/>
    </location>
</feature>
<name>A0AAD9MCE1_9PEZI</name>
<feature type="transmembrane region" description="Helical" evidence="2">
    <location>
        <begin position="53"/>
        <end position="70"/>
    </location>
</feature>
<keyword evidence="2" id="KW-0812">Transmembrane</keyword>
<dbReference type="Proteomes" id="UP001217918">
    <property type="component" value="Unassembled WGS sequence"/>
</dbReference>
<feature type="region of interest" description="Disordered" evidence="1">
    <location>
        <begin position="343"/>
        <end position="364"/>
    </location>
</feature>
<proteinExistence type="predicted"/>
<feature type="compositionally biased region" description="Low complexity" evidence="1">
    <location>
        <begin position="305"/>
        <end position="315"/>
    </location>
</feature>
<feature type="transmembrane region" description="Helical" evidence="2">
    <location>
        <begin position="209"/>
        <end position="229"/>
    </location>
</feature>
<evidence type="ECO:0000256" key="1">
    <source>
        <dbReference type="SAM" id="MobiDB-lite"/>
    </source>
</evidence>
<dbReference type="GO" id="GO:0038038">
    <property type="term" value="C:G protein-coupled receptor homodimeric complex"/>
    <property type="evidence" value="ECO:0007669"/>
    <property type="project" value="TreeGrafter"/>
</dbReference>
<dbReference type="InterPro" id="IPR027458">
    <property type="entry name" value="STE2_TM1-TM2_sf"/>
</dbReference>
<evidence type="ECO:0000313" key="3">
    <source>
        <dbReference type="EMBL" id="KAK2068808.1"/>
    </source>
</evidence>
<keyword evidence="2" id="KW-0472">Membrane</keyword>
<comment type="caution">
    <text evidence="3">The sequence shown here is derived from an EMBL/GenBank/DDBJ whole genome shotgun (WGS) entry which is preliminary data.</text>
</comment>
<keyword evidence="2" id="KW-1133">Transmembrane helix</keyword>
<dbReference type="PANTHER" id="PTHR28009">
    <property type="entry name" value="PHEROMONE ALPHA FACTOR RECEPTOR"/>
    <property type="match status" value="1"/>
</dbReference>
<sequence>MKANMSNGAAGGPFNPLHQSFAILAADGATTIPVSVSDVDAVYDEGLATQANYGAQFGATFILFVVLLTLTPGNRFLRRTTVINLMMLGLSCVRSLMACFFFTSSWFEFYALFAGDFSFVPRRDYNLTAAATALSVPVVVAMEAALALQAWSMLQLWPAGARWAGVGVSGVLVLCVVGFRLAVCVLNIESAWYDNVDVVATLWVQKAELAFRATSIFWFCLLFISRLVWHLWTNRSVLPSAQGLSAMEVLIMTNGVLMLVPVLFAGLEFGNFVNFEPQTLTTTTVTLILPLGTLIAQRLATPQSSVSQGSDVSGGRATTGTSGKPLLRSWKKSVATRQKMPNTHQNYYNHGSTGSMAARPEKAAMQDPIDLELARIDFEEKKGSFSDDL</sequence>
<evidence type="ECO:0000256" key="2">
    <source>
        <dbReference type="SAM" id="Phobius"/>
    </source>
</evidence>
<organism evidence="3 4">
    <name type="scientific">Phyllachora maydis</name>
    <dbReference type="NCBI Taxonomy" id="1825666"/>
    <lineage>
        <taxon>Eukaryota</taxon>
        <taxon>Fungi</taxon>
        <taxon>Dikarya</taxon>
        <taxon>Ascomycota</taxon>
        <taxon>Pezizomycotina</taxon>
        <taxon>Sordariomycetes</taxon>
        <taxon>Sordariomycetidae</taxon>
        <taxon>Phyllachorales</taxon>
        <taxon>Phyllachoraceae</taxon>
        <taxon>Phyllachora</taxon>
    </lineage>
</organism>
<dbReference type="CDD" id="cd14939">
    <property type="entry name" value="7tmD_STE2"/>
    <property type="match status" value="1"/>
</dbReference>
<dbReference type="GO" id="GO:0000750">
    <property type="term" value="P:pheromone-dependent signal transduction involved in conjugation with cellular fusion"/>
    <property type="evidence" value="ECO:0007669"/>
    <property type="project" value="TreeGrafter"/>
</dbReference>